<dbReference type="RefSeq" id="WP_174242938.1">
    <property type="nucleotide sequence ID" value="NZ_JAHQXE010000002.1"/>
</dbReference>
<dbReference type="SUPFAM" id="SSF46767">
    <property type="entry name" value="Methylated DNA-protein cysteine methyltransferase, C-terminal domain"/>
    <property type="match status" value="1"/>
</dbReference>
<accession>A0AA41G130</accession>
<dbReference type="GO" id="GO:0003824">
    <property type="term" value="F:catalytic activity"/>
    <property type="evidence" value="ECO:0007669"/>
    <property type="project" value="InterPro"/>
</dbReference>
<reference evidence="4" key="1">
    <citation type="submission" date="2021-06" db="EMBL/GenBank/DDBJ databases">
        <title>New haloarchaea isolates fom saline soil.</title>
        <authorList>
            <person name="Duran-Viseras A."/>
            <person name="Sanchez-Porro C.S."/>
            <person name="Ventosa A."/>
        </authorList>
    </citation>
    <scope>NUCLEOTIDE SEQUENCE</scope>
    <source>
        <strain evidence="4">JCM 18369</strain>
    </source>
</reference>
<protein>
    <submittedName>
        <fullName evidence="4">Methylated-DNA--[protein]-cysteine S-methyltransferase</fullName>
    </submittedName>
</protein>
<feature type="domain" description="Methylated-DNA-[protein]-cysteine S-methyltransferase DNA binding" evidence="3">
    <location>
        <begin position="88"/>
        <end position="146"/>
    </location>
</feature>
<dbReference type="Pfam" id="PF01035">
    <property type="entry name" value="DNA_binding_1"/>
    <property type="match status" value="1"/>
</dbReference>
<evidence type="ECO:0000256" key="1">
    <source>
        <dbReference type="ARBA" id="ARBA00022763"/>
    </source>
</evidence>
<dbReference type="Proteomes" id="UP001166304">
    <property type="component" value="Unassembled WGS sequence"/>
</dbReference>
<keyword evidence="5" id="KW-1185">Reference proteome</keyword>
<dbReference type="InterPro" id="IPR014048">
    <property type="entry name" value="MethylDNA_cys_MeTrfase_DNA-bd"/>
</dbReference>
<dbReference type="Gene3D" id="1.10.10.10">
    <property type="entry name" value="Winged helix-like DNA-binding domain superfamily/Winged helix DNA-binding domain"/>
    <property type="match status" value="1"/>
</dbReference>
<dbReference type="InterPro" id="IPR036388">
    <property type="entry name" value="WH-like_DNA-bd_sf"/>
</dbReference>
<dbReference type="GO" id="GO:0006281">
    <property type="term" value="P:DNA repair"/>
    <property type="evidence" value="ECO:0007669"/>
    <property type="project" value="InterPro"/>
</dbReference>
<feature type="region of interest" description="Disordered" evidence="2">
    <location>
        <begin position="142"/>
        <end position="167"/>
    </location>
</feature>
<sequence length="167" mass="18129">MFKGRPPEDGDMETPTGDAGIYARESSYLDQFVQFGEAGDRVISLSFPSTPEADAGTDHPLLDRIEEYLQGAEDDFADVTVGLTVPTAQRRVLEAVREIPYGEDASVAQLARMTPDLDDEDQEDLTAVREALAANPVPLLIPDHRVRDGPSAAPPPVEQKLRAVEGL</sequence>
<gene>
    <name evidence="4" type="ORF">KTS37_06525</name>
</gene>
<proteinExistence type="predicted"/>
<comment type="caution">
    <text evidence="4">The sequence shown here is derived from an EMBL/GenBank/DDBJ whole genome shotgun (WGS) entry which is preliminary data.</text>
</comment>
<organism evidence="4 5">
    <name type="scientific">Haloarcula salina</name>
    <dbReference type="NCBI Taxonomy" id="1429914"/>
    <lineage>
        <taxon>Archaea</taxon>
        <taxon>Methanobacteriati</taxon>
        <taxon>Methanobacteriota</taxon>
        <taxon>Stenosarchaea group</taxon>
        <taxon>Halobacteria</taxon>
        <taxon>Halobacteriales</taxon>
        <taxon>Haloarculaceae</taxon>
        <taxon>Haloarcula</taxon>
    </lineage>
</organism>
<evidence type="ECO:0000259" key="3">
    <source>
        <dbReference type="Pfam" id="PF01035"/>
    </source>
</evidence>
<dbReference type="InterPro" id="IPR036217">
    <property type="entry name" value="MethylDNA_cys_MeTrfase_DNAb"/>
</dbReference>
<name>A0AA41G130_9EURY</name>
<evidence type="ECO:0000313" key="4">
    <source>
        <dbReference type="EMBL" id="MBV0901443.1"/>
    </source>
</evidence>
<evidence type="ECO:0000256" key="2">
    <source>
        <dbReference type="SAM" id="MobiDB-lite"/>
    </source>
</evidence>
<keyword evidence="1" id="KW-0227">DNA damage</keyword>
<dbReference type="EMBL" id="JAHQXE010000002">
    <property type="protein sequence ID" value="MBV0901443.1"/>
    <property type="molecule type" value="Genomic_DNA"/>
</dbReference>
<dbReference type="CDD" id="cd06445">
    <property type="entry name" value="ATase"/>
    <property type="match status" value="1"/>
</dbReference>
<evidence type="ECO:0000313" key="5">
    <source>
        <dbReference type="Proteomes" id="UP001166304"/>
    </source>
</evidence>
<dbReference type="AlphaFoldDB" id="A0AA41G130"/>